<keyword evidence="2" id="KW-0808">Transferase</keyword>
<feature type="domain" description="Glycosyltransferase 61 catalytic" evidence="1">
    <location>
        <begin position="136"/>
        <end position="285"/>
    </location>
</feature>
<name>A0ABT9JG03_9RHOB</name>
<reference evidence="2 3" key="1">
    <citation type="submission" date="2023-08" db="EMBL/GenBank/DDBJ databases">
        <authorList>
            <person name="Park J.-S."/>
        </authorList>
    </citation>
    <scope>NUCLEOTIDE SEQUENCE [LARGE SCALE GENOMIC DNA]</scope>
    <source>
        <strain evidence="2 3">2205BS29-5</strain>
    </source>
</reference>
<dbReference type="EC" id="2.4.-.-" evidence="2"/>
<dbReference type="InterPro" id="IPR049625">
    <property type="entry name" value="Glyco_transf_61_cat"/>
</dbReference>
<gene>
    <name evidence="2" type="ORF">Q5Y72_16875</name>
</gene>
<dbReference type="Pfam" id="PF04577">
    <property type="entry name" value="Glyco_transf_61"/>
    <property type="match status" value="1"/>
</dbReference>
<protein>
    <submittedName>
        <fullName evidence="2">Glycosyltransferase family 61 protein</fullName>
        <ecNumber evidence="2">2.4.-.-</ecNumber>
    </submittedName>
</protein>
<accession>A0ABT9JG03</accession>
<evidence type="ECO:0000313" key="2">
    <source>
        <dbReference type="EMBL" id="MDP5308757.1"/>
    </source>
</evidence>
<sequence>MIGRPPPEFFDKAERWQIAPAETLYYPPALALPGQVDRIRAAVFASLPDTIEALTRQGDSHEGPTTGFRLRAVDLVDGVLYHGGGEHHLRNRQRRFGLTPRPAREVSGALYETWTTNRWFGSWLMEACVAHDLAAAHGDPVTTAAPPSQGGHQDRYEALAGMAPRRIDGDAHFTELVMFDDYASNSHKAARADALRRRLLQGRSPQAVPGVFLLRGHAGDPRLLVNERDLAEDLARHRGFVVIDPLDATVDQLIDACGAARAIVGVEGSQLVHGITVAPPGAAIIPIQPPERVAATLKHQSDRLGQRFGLLVAEGSDSRFRLERDDLMATLDLFE</sequence>
<evidence type="ECO:0000259" key="1">
    <source>
        <dbReference type="Pfam" id="PF04577"/>
    </source>
</evidence>
<dbReference type="RefSeq" id="WP_305964595.1">
    <property type="nucleotide sequence ID" value="NZ_JAVAMQ010000022.1"/>
</dbReference>
<keyword evidence="3" id="KW-1185">Reference proteome</keyword>
<comment type="caution">
    <text evidence="2">The sequence shown here is derived from an EMBL/GenBank/DDBJ whole genome shotgun (WGS) entry which is preliminary data.</text>
</comment>
<organism evidence="2 3">
    <name type="scientific">Paracoccus spongiarum</name>
    <dbReference type="NCBI Taxonomy" id="3064387"/>
    <lineage>
        <taxon>Bacteria</taxon>
        <taxon>Pseudomonadati</taxon>
        <taxon>Pseudomonadota</taxon>
        <taxon>Alphaproteobacteria</taxon>
        <taxon>Rhodobacterales</taxon>
        <taxon>Paracoccaceae</taxon>
        <taxon>Paracoccus</taxon>
    </lineage>
</organism>
<dbReference type="EMBL" id="JAVAMQ010000022">
    <property type="protein sequence ID" value="MDP5308757.1"/>
    <property type="molecule type" value="Genomic_DNA"/>
</dbReference>
<keyword evidence="2" id="KW-0328">Glycosyltransferase</keyword>
<evidence type="ECO:0000313" key="3">
    <source>
        <dbReference type="Proteomes" id="UP001224997"/>
    </source>
</evidence>
<proteinExistence type="predicted"/>
<dbReference type="Proteomes" id="UP001224997">
    <property type="component" value="Unassembled WGS sequence"/>
</dbReference>
<dbReference type="GO" id="GO:0016757">
    <property type="term" value="F:glycosyltransferase activity"/>
    <property type="evidence" value="ECO:0007669"/>
    <property type="project" value="UniProtKB-KW"/>
</dbReference>